<dbReference type="OMA" id="TTHFICM"/>
<feature type="compositionally biased region" description="Polar residues" evidence="2">
    <location>
        <begin position="273"/>
        <end position="283"/>
    </location>
</feature>
<feature type="transmembrane region" description="Helical" evidence="3">
    <location>
        <begin position="378"/>
        <end position="395"/>
    </location>
</feature>
<sequence length="511" mass="55218">MGRCRSLLARHRGWVVTAAAFVMFVVATGTLGVFLLLYVHFEREFQDSATAIGWIGSLANGLLNLTSFVSSPLYERFTRRKIIVLGILLCSAGILATSFTRALWQIYLTFGVVFAVGLNFLCNPALNMLTIYFPGKNCVRATALASGGQTVGTLLLTPILEAVLSVIGWRQTLQVQAIVIFVICLPLAVVFKTPSLRPTRLDSVAEDAGTPAEQEKLNMMKVGGAPSAEGDENSYRKTEGDGEEDACLEPDLAQDQGSGDCASPDGNEEHEANSLTEPVNSSEKTVEDSVGGGRQRYPNTWQKYVRLMKDSRHAFFFLATLATALSVTFNGINLISCMTVGGIPESTAAWLITLMCIVDLVSRFFFAFTGDSLPFQRIFLLAVGSAFGAAGSFLLTRGTSLWIFALYAVVAGFVRSIAFGLGWACVVDLFGADRTVETLTSVQISYGIGGLLASSVAGLSYDLTGTYQTTHFICMGLWALSSLCYAVVHQWSRITSCRPKVNRPSHLATLN</sequence>
<keyword evidence="5" id="KW-1185">Reference proteome</keyword>
<feature type="transmembrane region" description="Helical" evidence="3">
    <location>
        <begin position="314"/>
        <end position="335"/>
    </location>
</feature>
<evidence type="ECO:0000313" key="9">
    <source>
        <dbReference type="RefSeq" id="XP_022089658.1"/>
    </source>
</evidence>
<dbReference type="GeneID" id="110978734"/>
<dbReference type="KEGG" id="aplc:110978734"/>
<dbReference type="InterPro" id="IPR036259">
    <property type="entry name" value="MFS_trans_sf"/>
</dbReference>
<feature type="region of interest" description="Disordered" evidence="2">
    <location>
        <begin position="202"/>
        <end position="294"/>
    </location>
</feature>
<dbReference type="PROSITE" id="PS50850">
    <property type="entry name" value="MFS"/>
    <property type="match status" value="1"/>
</dbReference>
<dbReference type="PANTHER" id="PTHR11360:SF172">
    <property type="entry name" value="MAJOR FACILITATOR SUPERFAMILY (MFS) PROFILE DOMAIN-CONTAINING PROTEIN"/>
    <property type="match status" value="1"/>
</dbReference>
<feature type="transmembrane region" description="Helical" evidence="3">
    <location>
        <begin position="467"/>
        <end position="488"/>
    </location>
</feature>
<feature type="transmembrane region" description="Helical" evidence="3">
    <location>
        <begin position="347"/>
        <end position="366"/>
    </location>
</feature>
<feature type="transmembrane region" description="Helical" evidence="3">
    <location>
        <begin position="12"/>
        <end position="39"/>
    </location>
</feature>
<keyword evidence="3" id="KW-1133">Transmembrane helix</keyword>
<evidence type="ECO:0000313" key="10">
    <source>
        <dbReference type="RefSeq" id="XP_022089659.1"/>
    </source>
</evidence>
<feature type="transmembrane region" description="Helical" evidence="3">
    <location>
        <begin position="51"/>
        <end position="70"/>
    </location>
</feature>
<proteinExistence type="predicted"/>
<evidence type="ECO:0000256" key="2">
    <source>
        <dbReference type="SAM" id="MobiDB-lite"/>
    </source>
</evidence>
<dbReference type="PANTHER" id="PTHR11360">
    <property type="entry name" value="MONOCARBOXYLATE TRANSPORTER"/>
    <property type="match status" value="1"/>
</dbReference>
<dbReference type="SUPFAM" id="SSF103473">
    <property type="entry name" value="MFS general substrate transporter"/>
    <property type="match status" value="1"/>
</dbReference>
<evidence type="ECO:0000313" key="8">
    <source>
        <dbReference type="RefSeq" id="XP_022089657.1"/>
    </source>
</evidence>
<gene>
    <name evidence="6 7 8 9 10 11 12" type="primary">LOC110978734</name>
</gene>
<comment type="subcellular location">
    <subcellularLocation>
        <location evidence="1">Membrane</location>
        <topology evidence="1">Multi-pass membrane protein</topology>
    </subcellularLocation>
</comment>
<feature type="transmembrane region" description="Helical" evidence="3">
    <location>
        <begin position="442"/>
        <end position="461"/>
    </location>
</feature>
<organism evidence="5 12">
    <name type="scientific">Acanthaster planci</name>
    <name type="common">Crown-of-thorns starfish</name>
    <dbReference type="NCBI Taxonomy" id="133434"/>
    <lineage>
        <taxon>Eukaryota</taxon>
        <taxon>Metazoa</taxon>
        <taxon>Echinodermata</taxon>
        <taxon>Eleutherozoa</taxon>
        <taxon>Asterozoa</taxon>
        <taxon>Asteroidea</taxon>
        <taxon>Valvatacea</taxon>
        <taxon>Valvatida</taxon>
        <taxon>Acanthasteridae</taxon>
        <taxon>Acanthaster</taxon>
    </lineage>
</organism>
<dbReference type="RefSeq" id="XP_022089659.1">
    <property type="nucleotide sequence ID" value="XM_022233967.1"/>
</dbReference>
<evidence type="ECO:0000313" key="5">
    <source>
        <dbReference type="Proteomes" id="UP000694845"/>
    </source>
</evidence>
<feature type="domain" description="Major facilitator superfamily (MFS) profile" evidence="4">
    <location>
        <begin position="15"/>
        <end position="493"/>
    </location>
</feature>
<keyword evidence="3" id="KW-0812">Transmembrane</keyword>
<dbReference type="RefSeq" id="XP_022089657.1">
    <property type="nucleotide sequence ID" value="XM_022233965.1"/>
</dbReference>
<evidence type="ECO:0000313" key="11">
    <source>
        <dbReference type="RefSeq" id="XP_022089660.1"/>
    </source>
</evidence>
<dbReference type="OrthoDB" id="2213137at2759"/>
<evidence type="ECO:0000313" key="12">
    <source>
        <dbReference type="RefSeq" id="XP_022089662.1"/>
    </source>
</evidence>
<name>A0A8B7YAT1_ACAPL</name>
<reference evidence="6 7" key="1">
    <citation type="submission" date="2025-04" db="UniProtKB">
        <authorList>
            <consortium name="RefSeq"/>
        </authorList>
    </citation>
    <scope>IDENTIFICATION</scope>
</reference>
<dbReference type="InterPro" id="IPR020846">
    <property type="entry name" value="MFS_dom"/>
</dbReference>
<evidence type="ECO:0000259" key="4">
    <source>
        <dbReference type="PROSITE" id="PS50850"/>
    </source>
</evidence>
<dbReference type="RefSeq" id="XP_022089662.1">
    <property type="nucleotide sequence ID" value="XM_022233970.1"/>
</dbReference>
<dbReference type="GO" id="GO:0016020">
    <property type="term" value="C:membrane"/>
    <property type="evidence" value="ECO:0007669"/>
    <property type="project" value="UniProtKB-SubCell"/>
</dbReference>
<feature type="transmembrane region" description="Helical" evidence="3">
    <location>
        <begin position="401"/>
        <end position="430"/>
    </location>
</feature>
<dbReference type="Gene3D" id="1.20.1250.20">
    <property type="entry name" value="MFS general substrate transporter like domains"/>
    <property type="match status" value="2"/>
</dbReference>
<protein>
    <submittedName>
        <fullName evidence="6 7">Monocarboxylate transporter 5-like</fullName>
    </submittedName>
</protein>
<dbReference type="RefSeq" id="XP_022089658.1">
    <property type="nucleotide sequence ID" value="XM_022233966.1"/>
</dbReference>
<evidence type="ECO:0000313" key="7">
    <source>
        <dbReference type="RefSeq" id="XP_022089656.1"/>
    </source>
</evidence>
<evidence type="ECO:0000256" key="1">
    <source>
        <dbReference type="ARBA" id="ARBA00004141"/>
    </source>
</evidence>
<dbReference type="GO" id="GO:0008028">
    <property type="term" value="F:monocarboxylic acid transmembrane transporter activity"/>
    <property type="evidence" value="ECO:0007669"/>
    <property type="project" value="TreeGrafter"/>
</dbReference>
<feature type="transmembrane region" description="Helical" evidence="3">
    <location>
        <begin position="106"/>
        <end position="129"/>
    </location>
</feature>
<dbReference type="RefSeq" id="XP_022089655.1">
    <property type="nucleotide sequence ID" value="XM_022233963.1"/>
</dbReference>
<feature type="transmembrane region" description="Helical" evidence="3">
    <location>
        <begin position="173"/>
        <end position="191"/>
    </location>
</feature>
<dbReference type="Proteomes" id="UP000694845">
    <property type="component" value="Unplaced"/>
</dbReference>
<dbReference type="Pfam" id="PF07690">
    <property type="entry name" value="MFS_1"/>
    <property type="match status" value="1"/>
</dbReference>
<feature type="transmembrane region" description="Helical" evidence="3">
    <location>
        <begin position="141"/>
        <end position="167"/>
    </location>
</feature>
<accession>A0A8B7YAT1</accession>
<dbReference type="InterPro" id="IPR011701">
    <property type="entry name" value="MFS"/>
</dbReference>
<dbReference type="InterPro" id="IPR050327">
    <property type="entry name" value="Proton-linked_MCT"/>
</dbReference>
<dbReference type="RefSeq" id="XP_022089660.1">
    <property type="nucleotide sequence ID" value="XM_022233968.1"/>
</dbReference>
<dbReference type="RefSeq" id="XP_022089656.1">
    <property type="nucleotide sequence ID" value="XM_022233964.1"/>
</dbReference>
<dbReference type="AlphaFoldDB" id="A0A8B7YAT1"/>
<evidence type="ECO:0000313" key="6">
    <source>
        <dbReference type="RefSeq" id="XP_022089655.1"/>
    </source>
</evidence>
<evidence type="ECO:0000256" key="3">
    <source>
        <dbReference type="SAM" id="Phobius"/>
    </source>
</evidence>
<keyword evidence="3" id="KW-0472">Membrane</keyword>
<feature type="transmembrane region" description="Helical" evidence="3">
    <location>
        <begin position="82"/>
        <end position="100"/>
    </location>
</feature>